<dbReference type="AlphaFoldDB" id="Q0RHL1"/>
<protein>
    <recommendedName>
        <fullName evidence="1">SnoaL-like domain-containing protein</fullName>
    </recommendedName>
</protein>
<dbReference type="Gene3D" id="3.10.450.50">
    <property type="match status" value="1"/>
</dbReference>
<dbReference type="OrthoDB" id="4463630at2"/>
<evidence type="ECO:0000313" key="3">
    <source>
        <dbReference type="Proteomes" id="UP000000657"/>
    </source>
</evidence>
<dbReference type="SUPFAM" id="SSF54427">
    <property type="entry name" value="NTF2-like"/>
    <property type="match status" value="1"/>
</dbReference>
<accession>Q0RHL1</accession>
<reference evidence="2 3" key="1">
    <citation type="journal article" date="2007" name="Genome Res.">
        <title>Genome characteristics of facultatively symbiotic Frankia sp. strains reflect host range and host plant biogeography.</title>
        <authorList>
            <person name="Normand P."/>
            <person name="Lapierre P."/>
            <person name="Tisa L.S."/>
            <person name="Gogarten J.P."/>
            <person name="Alloisio N."/>
            <person name="Bagnarol E."/>
            <person name="Bassi C.A."/>
            <person name="Berry A.M."/>
            <person name="Bickhart D.M."/>
            <person name="Choisne N."/>
            <person name="Couloux A."/>
            <person name="Cournoyer B."/>
            <person name="Cruveiller S."/>
            <person name="Daubin V."/>
            <person name="Demange N."/>
            <person name="Francino M.P."/>
            <person name="Goltsman E."/>
            <person name="Huang Y."/>
            <person name="Kopp O.R."/>
            <person name="Labarre L."/>
            <person name="Lapidus A."/>
            <person name="Lavire C."/>
            <person name="Marechal J."/>
            <person name="Martinez M."/>
            <person name="Mastronunzio J.E."/>
            <person name="Mullin B.C."/>
            <person name="Niemann J."/>
            <person name="Pujic P."/>
            <person name="Rawnsley T."/>
            <person name="Rouy Z."/>
            <person name="Schenowitz C."/>
            <person name="Sellstedt A."/>
            <person name="Tavares F."/>
            <person name="Tomkins J.P."/>
            <person name="Vallenet D."/>
            <person name="Valverde C."/>
            <person name="Wall L.G."/>
            <person name="Wang Y."/>
            <person name="Medigue C."/>
            <person name="Benson D.R."/>
        </authorList>
    </citation>
    <scope>NUCLEOTIDE SEQUENCE [LARGE SCALE GENOMIC DNA]</scope>
    <source>
        <strain evidence="3">DSM 45986 / CECT 9034 / ACN14a</strain>
    </source>
</reference>
<dbReference type="STRING" id="326424.FRAAL4373"/>
<dbReference type="RefSeq" id="WP_011605495.1">
    <property type="nucleotide sequence ID" value="NC_008278.1"/>
</dbReference>
<dbReference type="EMBL" id="CT573213">
    <property type="protein sequence ID" value="CAJ63015.1"/>
    <property type="molecule type" value="Genomic_DNA"/>
</dbReference>
<dbReference type="InterPro" id="IPR037401">
    <property type="entry name" value="SnoaL-like"/>
</dbReference>
<dbReference type="Proteomes" id="UP000000657">
    <property type="component" value="Chromosome"/>
</dbReference>
<proteinExistence type="predicted"/>
<dbReference type="InterPro" id="IPR032710">
    <property type="entry name" value="NTF2-like_dom_sf"/>
</dbReference>
<dbReference type="KEGG" id="fal:FRAAL4373"/>
<evidence type="ECO:0000313" key="2">
    <source>
        <dbReference type="EMBL" id="CAJ63015.1"/>
    </source>
</evidence>
<dbReference type="HOGENOM" id="CLU_1658253_0_0_11"/>
<name>Q0RHL1_FRAAA</name>
<sequence>MTAQGSTGRLLARLVSSVPATISPADARARIAAYYASYAAGDVAGREALFSDDCLVEDPAGYVVARGADALHRFFVEGIPPDWSVSFRLDRVAVVGNEAVATTLSVIDAGARGGLENVVTTHFVFDDAGLIRSLRTFFDADSMNDPPTSGLSGSVPSAN</sequence>
<gene>
    <name evidence="2" type="ordered locus">FRAAL4373</name>
</gene>
<evidence type="ECO:0000259" key="1">
    <source>
        <dbReference type="Pfam" id="PF12680"/>
    </source>
</evidence>
<keyword evidence="3" id="KW-1185">Reference proteome</keyword>
<organism evidence="2 3">
    <name type="scientific">Frankia alni (strain DSM 45986 / CECT 9034 / ACN14a)</name>
    <dbReference type="NCBI Taxonomy" id="326424"/>
    <lineage>
        <taxon>Bacteria</taxon>
        <taxon>Bacillati</taxon>
        <taxon>Actinomycetota</taxon>
        <taxon>Actinomycetes</taxon>
        <taxon>Frankiales</taxon>
        <taxon>Frankiaceae</taxon>
        <taxon>Frankia</taxon>
    </lineage>
</organism>
<feature type="domain" description="SnoaL-like" evidence="1">
    <location>
        <begin position="32"/>
        <end position="132"/>
    </location>
</feature>
<dbReference type="Pfam" id="PF12680">
    <property type="entry name" value="SnoaL_2"/>
    <property type="match status" value="1"/>
</dbReference>